<feature type="transmembrane region" description="Helical" evidence="1">
    <location>
        <begin position="70"/>
        <end position="91"/>
    </location>
</feature>
<feature type="transmembrane region" description="Helical" evidence="1">
    <location>
        <begin position="12"/>
        <end position="36"/>
    </location>
</feature>
<proteinExistence type="predicted"/>
<dbReference type="InterPro" id="IPR022109">
    <property type="entry name" value="DUF3649"/>
</dbReference>
<dbReference type="RefSeq" id="WP_290318474.1">
    <property type="nucleotide sequence ID" value="NZ_JAUFPN010000178.1"/>
</dbReference>
<name>A0ABT8A9V0_9PROT</name>
<comment type="caution">
    <text evidence="2">The sequence shown here is derived from an EMBL/GenBank/DDBJ whole genome shotgun (WGS) entry which is preliminary data.</text>
</comment>
<keyword evidence="1" id="KW-0472">Membrane</keyword>
<evidence type="ECO:0000313" key="2">
    <source>
        <dbReference type="EMBL" id="MDN3566547.1"/>
    </source>
</evidence>
<evidence type="ECO:0000256" key="1">
    <source>
        <dbReference type="SAM" id="Phobius"/>
    </source>
</evidence>
<gene>
    <name evidence="2" type="ORF">QWZ14_19415</name>
</gene>
<sequence>MRGPRWLGILSRCIAAVLGGYLLAALVAIGCALWLGPPRAEAVLVGMLLSFAVHAGAVIWVFAARSARRAWAGLAVPTLALGAALALTGGLP</sequence>
<reference evidence="3" key="1">
    <citation type="journal article" date="2019" name="Int. J. Syst. Evol. Microbiol.">
        <title>The Global Catalogue of Microorganisms (GCM) 10K type strain sequencing project: providing services to taxonomists for standard genome sequencing and annotation.</title>
        <authorList>
            <consortium name="The Broad Institute Genomics Platform"/>
            <consortium name="The Broad Institute Genome Sequencing Center for Infectious Disease"/>
            <person name="Wu L."/>
            <person name="Ma J."/>
        </authorList>
    </citation>
    <scope>NUCLEOTIDE SEQUENCE [LARGE SCALE GENOMIC DNA]</scope>
    <source>
        <strain evidence="3">CECT 7131</strain>
    </source>
</reference>
<dbReference type="Proteomes" id="UP001529369">
    <property type="component" value="Unassembled WGS sequence"/>
</dbReference>
<keyword evidence="1" id="KW-0812">Transmembrane</keyword>
<keyword evidence="3" id="KW-1185">Reference proteome</keyword>
<dbReference type="PROSITE" id="PS51257">
    <property type="entry name" value="PROKAR_LIPOPROTEIN"/>
    <property type="match status" value="1"/>
</dbReference>
<dbReference type="Pfam" id="PF12365">
    <property type="entry name" value="DUF3649"/>
    <property type="match status" value="1"/>
</dbReference>
<dbReference type="EMBL" id="JAUFPN010000178">
    <property type="protein sequence ID" value="MDN3566547.1"/>
    <property type="molecule type" value="Genomic_DNA"/>
</dbReference>
<organism evidence="2 3">
    <name type="scientific">Paeniroseomonas aquatica</name>
    <dbReference type="NCBI Taxonomy" id="373043"/>
    <lineage>
        <taxon>Bacteria</taxon>
        <taxon>Pseudomonadati</taxon>
        <taxon>Pseudomonadota</taxon>
        <taxon>Alphaproteobacteria</taxon>
        <taxon>Acetobacterales</taxon>
        <taxon>Acetobacteraceae</taxon>
        <taxon>Paeniroseomonas</taxon>
    </lineage>
</organism>
<keyword evidence="1" id="KW-1133">Transmembrane helix</keyword>
<protein>
    <submittedName>
        <fullName evidence="2">DUF3649 domain-containing protein</fullName>
    </submittedName>
</protein>
<evidence type="ECO:0000313" key="3">
    <source>
        <dbReference type="Proteomes" id="UP001529369"/>
    </source>
</evidence>
<accession>A0ABT8A9V0</accession>
<feature type="transmembrane region" description="Helical" evidence="1">
    <location>
        <begin position="42"/>
        <end position="63"/>
    </location>
</feature>